<dbReference type="PANTHER" id="PTHR46927">
    <property type="entry name" value="AGAP005574-PA"/>
    <property type="match status" value="1"/>
</dbReference>
<evidence type="ECO:0000256" key="1">
    <source>
        <dbReference type="ARBA" id="ARBA00022723"/>
    </source>
</evidence>
<protein>
    <submittedName>
        <fullName evidence="5">(salmon louse) hypothetical protein</fullName>
    </submittedName>
</protein>
<dbReference type="EMBL" id="HG994583">
    <property type="protein sequence ID" value="CAF2921043.1"/>
    <property type="molecule type" value="Genomic_DNA"/>
</dbReference>
<keyword evidence="3" id="KW-0862">Zinc</keyword>
<dbReference type="InterPro" id="IPR052224">
    <property type="entry name" value="THAP_domain_protein"/>
</dbReference>
<dbReference type="SMART" id="SM00980">
    <property type="entry name" value="THAP"/>
    <property type="match status" value="1"/>
</dbReference>
<organism evidence="5 6">
    <name type="scientific">Lepeophtheirus salmonis</name>
    <name type="common">Salmon louse</name>
    <name type="synonym">Caligus salmonis</name>
    <dbReference type="NCBI Taxonomy" id="72036"/>
    <lineage>
        <taxon>Eukaryota</taxon>
        <taxon>Metazoa</taxon>
        <taxon>Ecdysozoa</taxon>
        <taxon>Arthropoda</taxon>
        <taxon>Crustacea</taxon>
        <taxon>Multicrustacea</taxon>
        <taxon>Hexanauplia</taxon>
        <taxon>Copepoda</taxon>
        <taxon>Siphonostomatoida</taxon>
        <taxon>Caligidae</taxon>
        <taxon>Lepeophtheirus</taxon>
    </lineage>
</organism>
<keyword evidence="4" id="KW-0238">DNA-binding</keyword>
<evidence type="ECO:0000313" key="6">
    <source>
        <dbReference type="Proteomes" id="UP000675881"/>
    </source>
</evidence>
<dbReference type="OrthoDB" id="6382411at2759"/>
<gene>
    <name evidence="5" type="ORF">LSAA_8845</name>
</gene>
<dbReference type="Pfam" id="PF05485">
    <property type="entry name" value="THAP"/>
    <property type="match status" value="1"/>
</dbReference>
<dbReference type="GO" id="GO:0003677">
    <property type="term" value="F:DNA binding"/>
    <property type="evidence" value="ECO:0007669"/>
    <property type="project" value="UniProtKB-UniRule"/>
</dbReference>
<name>A0A7R8CSX1_LEPSM</name>
<dbReference type="SUPFAM" id="SSF57716">
    <property type="entry name" value="Glucocorticoid receptor-like (DNA-binding domain)"/>
    <property type="match status" value="1"/>
</dbReference>
<dbReference type="GO" id="GO:0008270">
    <property type="term" value="F:zinc ion binding"/>
    <property type="evidence" value="ECO:0007669"/>
    <property type="project" value="UniProtKB-KW"/>
</dbReference>
<dbReference type="AlphaFoldDB" id="A0A7R8CSX1"/>
<proteinExistence type="predicted"/>
<dbReference type="InterPro" id="IPR006612">
    <property type="entry name" value="THAP_Znf"/>
</dbReference>
<dbReference type="SMART" id="SM00692">
    <property type="entry name" value="DM3"/>
    <property type="match status" value="1"/>
</dbReference>
<reference evidence="5" key="1">
    <citation type="submission" date="2021-02" db="EMBL/GenBank/DDBJ databases">
        <authorList>
            <person name="Bekaert M."/>
        </authorList>
    </citation>
    <scope>NUCLEOTIDE SEQUENCE</scope>
    <source>
        <strain evidence="5">IoA-00</strain>
    </source>
</reference>
<sequence>MLTCCCLGCRSGYRELKSSQNGPNSCIPKPKVSFHSFSKTDNLRKRWISAIRREGFVPTKHSGVCSGHFHESCYQLERNDKNVTQSKNNTSKGMRLAKLNPNAMPTIFPGVSAYLWGLPPRPRYTTVTTVEKRQL</sequence>
<evidence type="ECO:0000313" key="5">
    <source>
        <dbReference type="EMBL" id="CAF2921043.1"/>
    </source>
</evidence>
<dbReference type="PROSITE" id="PS50950">
    <property type="entry name" value="ZF_THAP"/>
    <property type="match status" value="1"/>
</dbReference>
<accession>A0A7R8CSX1</accession>
<keyword evidence="6" id="KW-1185">Reference proteome</keyword>
<dbReference type="PANTHER" id="PTHR46927:SF3">
    <property type="entry name" value="THAP-TYPE DOMAIN-CONTAINING PROTEIN"/>
    <property type="match status" value="1"/>
</dbReference>
<keyword evidence="1" id="KW-0479">Metal-binding</keyword>
<evidence type="ECO:0000256" key="4">
    <source>
        <dbReference type="ARBA" id="ARBA00023125"/>
    </source>
</evidence>
<evidence type="ECO:0000256" key="2">
    <source>
        <dbReference type="ARBA" id="ARBA00022771"/>
    </source>
</evidence>
<evidence type="ECO:0000256" key="3">
    <source>
        <dbReference type="ARBA" id="ARBA00022833"/>
    </source>
</evidence>
<keyword evidence="2" id="KW-0863">Zinc-finger</keyword>
<dbReference type="InterPro" id="IPR038441">
    <property type="entry name" value="THAP_Znf_sf"/>
</dbReference>
<dbReference type="Proteomes" id="UP000675881">
    <property type="component" value="Chromosome 4"/>
</dbReference>
<dbReference type="Gene3D" id="6.20.210.20">
    <property type="entry name" value="THAP domain"/>
    <property type="match status" value="1"/>
</dbReference>